<dbReference type="PRINTS" id="PR00081">
    <property type="entry name" value="GDHRDH"/>
</dbReference>
<comment type="caution">
    <text evidence="3">The sequence shown here is derived from an EMBL/GenBank/DDBJ whole genome shotgun (WGS) entry which is preliminary data.</text>
</comment>
<accession>A0A841HYT6</accession>
<organism evidence="3 4">
    <name type="scientific">Deinobacterium chartae</name>
    <dbReference type="NCBI Taxonomy" id="521158"/>
    <lineage>
        <taxon>Bacteria</taxon>
        <taxon>Thermotogati</taxon>
        <taxon>Deinococcota</taxon>
        <taxon>Deinococci</taxon>
        <taxon>Deinococcales</taxon>
        <taxon>Deinococcaceae</taxon>
        <taxon>Deinobacterium</taxon>
    </lineage>
</organism>
<dbReference type="PANTHER" id="PTHR43157:SF31">
    <property type="entry name" value="PHOSPHATIDYLINOSITOL-GLYCAN BIOSYNTHESIS CLASS F PROTEIN"/>
    <property type="match status" value="1"/>
</dbReference>
<comment type="similarity">
    <text evidence="2">Belongs to the short-chain dehydrogenases/reductases (SDR) family.</text>
</comment>
<dbReference type="PRINTS" id="PR00080">
    <property type="entry name" value="SDRFAMILY"/>
</dbReference>
<dbReference type="Proteomes" id="UP000569951">
    <property type="component" value="Unassembled WGS sequence"/>
</dbReference>
<keyword evidence="4" id="KW-1185">Reference proteome</keyword>
<sequence length="285" mass="31047">MSNLHGKVVLVTGGTGGIGKVTARELARQGARVTIIGRDPHKTATVLEELRQSSGDGHLEGLVGDLSRMSEVRRMAELFTQRHARLDVLINNAGALFGQREVSAEGHEMTWALNHLAPFLLTHLLRDLLTSTPGARVVNVSSEAHRLGRVRFDDLEGQRHYSAWRAYNQSKLANLLFTRELSRRLLPQGVTVNALHPGLVNSGFGKGAGGDPLMRLLAPFSITPEQGALSSVYLASSADVARVSGRYFVRERPVRPAPQAQDDRAARRLWQISARMVGLEASGDA</sequence>
<name>A0A841HYT6_9DEIO</name>
<dbReference type="Pfam" id="PF00106">
    <property type="entry name" value="adh_short"/>
    <property type="match status" value="1"/>
</dbReference>
<keyword evidence="1" id="KW-0560">Oxidoreductase</keyword>
<dbReference type="SUPFAM" id="SSF51735">
    <property type="entry name" value="NAD(P)-binding Rossmann-fold domains"/>
    <property type="match status" value="1"/>
</dbReference>
<evidence type="ECO:0000313" key="4">
    <source>
        <dbReference type="Proteomes" id="UP000569951"/>
    </source>
</evidence>
<dbReference type="InterPro" id="IPR002347">
    <property type="entry name" value="SDR_fam"/>
</dbReference>
<dbReference type="CDD" id="cd05327">
    <property type="entry name" value="retinol-DH_like_SDR_c_like"/>
    <property type="match status" value="1"/>
</dbReference>
<evidence type="ECO:0000313" key="3">
    <source>
        <dbReference type="EMBL" id="MBB6096935.1"/>
    </source>
</evidence>
<dbReference type="RefSeq" id="WP_183983849.1">
    <property type="nucleotide sequence ID" value="NZ_JACHHG010000001.1"/>
</dbReference>
<dbReference type="Gene3D" id="3.40.50.720">
    <property type="entry name" value="NAD(P)-binding Rossmann-like Domain"/>
    <property type="match status" value="1"/>
</dbReference>
<dbReference type="AlphaFoldDB" id="A0A841HYT6"/>
<dbReference type="InterPro" id="IPR036291">
    <property type="entry name" value="NAD(P)-bd_dom_sf"/>
</dbReference>
<dbReference type="GO" id="GO:0016491">
    <property type="term" value="F:oxidoreductase activity"/>
    <property type="evidence" value="ECO:0007669"/>
    <property type="project" value="UniProtKB-KW"/>
</dbReference>
<evidence type="ECO:0000256" key="2">
    <source>
        <dbReference type="RuleBase" id="RU000363"/>
    </source>
</evidence>
<evidence type="ECO:0000256" key="1">
    <source>
        <dbReference type="ARBA" id="ARBA00023002"/>
    </source>
</evidence>
<dbReference type="PANTHER" id="PTHR43157">
    <property type="entry name" value="PHOSPHATIDYLINOSITOL-GLYCAN BIOSYNTHESIS CLASS F PROTEIN-RELATED"/>
    <property type="match status" value="1"/>
</dbReference>
<proteinExistence type="inferred from homology"/>
<dbReference type="EMBL" id="JACHHG010000001">
    <property type="protein sequence ID" value="MBB6096935.1"/>
    <property type="molecule type" value="Genomic_DNA"/>
</dbReference>
<gene>
    <name evidence="3" type="ORF">HNR42_000347</name>
</gene>
<reference evidence="3 4" key="1">
    <citation type="submission" date="2020-08" db="EMBL/GenBank/DDBJ databases">
        <title>Genomic Encyclopedia of Type Strains, Phase IV (KMG-IV): sequencing the most valuable type-strain genomes for metagenomic binning, comparative biology and taxonomic classification.</title>
        <authorList>
            <person name="Goeker M."/>
        </authorList>
    </citation>
    <scope>NUCLEOTIDE SEQUENCE [LARGE SCALE GENOMIC DNA]</scope>
    <source>
        <strain evidence="3 4">DSM 21458</strain>
    </source>
</reference>
<protein>
    <submittedName>
        <fullName evidence="3">NAD(P)-dependent dehydrogenase (Short-subunit alcohol dehydrogenase family)</fullName>
    </submittedName>
</protein>